<dbReference type="AlphaFoldDB" id="A0A1I5SVK3"/>
<sequence>MLSTLKESIKDENELVKYFYKLRYDAEQMR</sequence>
<proteinExistence type="predicted"/>
<organism evidence="1 2">
    <name type="scientific">Caldicoprobacter faecalis</name>
    <dbReference type="NCBI Taxonomy" id="937334"/>
    <lineage>
        <taxon>Bacteria</taxon>
        <taxon>Bacillati</taxon>
        <taxon>Bacillota</taxon>
        <taxon>Clostridia</taxon>
        <taxon>Caldicoprobacterales</taxon>
        <taxon>Caldicoprobacteraceae</taxon>
        <taxon>Caldicoprobacter</taxon>
    </lineage>
</organism>
<dbReference type="STRING" id="937334.SAMN05444406_10356"/>
<dbReference type="EMBL" id="FOXR01000003">
    <property type="protein sequence ID" value="SFP74256.1"/>
    <property type="molecule type" value="Genomic_DNA"/>
</dbReference>
<keyword evidence="2" id="KW-1185">Reference proteome</keyword>
<reference evidence="1 2" key="1">
    <citation type="submission" date="2016-10" db="EMBL/GenBank/DDBJ databases">
        <authorList>
            <person name="de Groot N.N."/>
        </authorList>
    </citation>
    <scope>NUCLEOTIDE SEQUENCE [LARGE SCALE GENOMIC DNA]</scope>
    <source>
        <strain evidence="1 2">DSM 20678</strain>
    </source>
</reference>
<evidence type="ECO:0000313" key="2">
    <source>
        <dbReference type="Proteomes" id="UP000198577"/>
    </source>
</evidence>
<evidence type="ECO:0000313" key="1">
    <source>
        <dbReference type="EMBL" id="SFP74256.1"/>
    </source>
</evidence>
<gene>
    <name evidence="1" type="ORF">SAMN05444406_10356</name>
</gene>
<dbReference type="Proteomes" id="UP000198577">
    <property type="component" value="Unassembled WGS sequence"/>
</dbReference>
<protein>
    <submittedName>
        <fullName evidence="1">Uncharacterized protein</fullName>
    </submittedName>
</protein>
<name>A0A1I5SVK3_9FIRM</name>
<accession>A0A1I5SVK3</accession>